<dbReference type="InterPro" id="IPR004821">
    <property type="entry name" value="Cyt_trans-like"/>
</dbReference>
<proteinExistence type="predicted"/>
<name>A0A815BEM9_ADIRI</name>
<dbReference type="AlphaFoldDB" id="A0A815BEM9"/>
<evidence type="ECO:0000313" key="3">
    <source>
        <dbReference type="Proteomes" id="UP000663852"/>
    </source>
</evidence>
<dbReference type="OrthoDB" id="422187at2759"/>
<accession>A0A815BEM9</accession>
<dbReference type="GO" id="GO:0009435">
    <property type="term" value="P:NAD+ biosynthetic process"/>
    <property type="evidence" value="ECO:0007669"/>
    <property type="project" value="TreeGrafter"/>
</dbReference>
<dbReference type="GO" id="GO:0000309">
    <property type="term" value="F:nicotinamide-nucleotide adenylyltransferase activity"/>
    <property type="evidence" value="ECO:0007669"/>
    <property type="project" value="TreeGrafter"/>
</dbReference>
<feature type="domain" description="Cytidyltransferase-like" evidence="1">
    <location>
        <begin position="33"/>
        <end position="219"/>
    </location>
</feature>
<organism evidence="2 3">
    <name type="scientific">Adineta ricciae</name>
    <name type="common">Rotifer</name>
    <dbReference type="NCBI Taxonomy" id="249248"/>
    <lineage>
        <taxon>Eukaryota</taxon>
        <taxon>Metazoa</taxon>
        <taxon>Spiralia</taxon>
        <taxon>Gnathifera</taxon>
        <taxon>Rotifera</taxon>
        <taxon>Eurotatoria</taxon>
        <taxon>Bdelloidea</taxon>
        <taxon>Adinetida</taxon>
        <taxon>Adinetidae</taxon>
        <taxon>Adineta</taxon>
    </lineage>
</organism>
<gene>
    <name evidence="2" type="ORF">EDS130_LOCUS28957</name>
</gene>
<dbReference type="SUPFAM" id="SSF52374">
    <property type="entry name" value="Nucleotidylyl transferase"/>
    <property type="match status" value="1"/>
</dbReference>
<evidence type="ECO:0000313" key="2">
    <source>
        <dbReference type="EMBL" id="CAF1269599.1"/>
    </source>
</evidence>
<comment type="caution">
    <text evidence="2">The sequence shown here is derived from an EMBL/GenBank/DDBJ whole genome shotgun (WGS) entry which is preliminary data.</text>
</comment>
<dbReference type="GO" id="GO:0004515">
    <property type="term" value="F:nicotinate-nucleotide adenylyltransferase activity"/>
    <property type="evidence" value="ECO:0007669"/>
    <property type="project" value="TreeGrafter"/>
</dbReference>
<sequence length="247" mass="28172">MHSTTTTDLSILLENLSKTNDTHKEKVVLIKTGALNPVHRAHISNMIKVKEHLERVYGFHVIGGYLSPTHDQYVQGKLSREDFLSGYHRIRMCEEAIKEANQQHWLSVDKAECTAPKFISLSKVTLSLQMFINEIIQLEKPIRVIYVAGLDLFNRCRGMVAMREAPWNGVAVVYRSGEEESLIQLSHSISNERLFYVRDDTPENQAEAVSHISSTQIRQMIKNGQSCHNLTYQSVLDYLKTISSQKS</sequence>
<dbReference type="Pfam" id="PF01467">
    <property type="entry name" value="CTP_transf_like"/>
    <property type="match status" value="1"/>
</dbReference>
<evidence type="ECO:0000259" key="1">
    <source>
        <dbReference type="Pfam" id="PF01467"/>
    </source>
</evidence>
<dbReference type="EMBL" id="CAJNOJ010000192">
    <property type="protein sequence ID" value="CAF1269599.1"/>
    <property type="molecule type" value="Genomic_DNA"/>
</dbReference>
<dbReference type="InterPro" id="IPR051182">
    <property type="entry name" value="Euk_NMN_adenylyltrnsfrase"/>
</dbReference>
<protein>
    <recommendedName>
        <fullName evidence="1">Cytidyltransferase-like domain-containing protein</fullName>
    </recommendedName>
</protein>
<dbReference type="PANTHER" id="PTHR12039">
    <property type="entry name" value="NICOTINAMIDE MONONUCLEOTIDE ADENYLYLTRANSFERASE"/>
    <property type="match status" value="1"/>
</dbReference>
<reference evidence="2" key="1">
    <citation type="submission" date="2021-02" db="EMBL/GenBank/DDBJ databases">
        <authorList>
            <person name="Nowell W R."/>
        </authorList>
    </citation>
    <scope>NUCLEOTIDE SEQUENCE</scope>
</reference>
<dbReference type="Gene3D" id="3.40.50.620">
    <property type="entry name" value="HUPs"/>
    <property type="match status" value="1"/>
</dbReference>
<dbReference type="Proteomes" id="UP000663852">
    <property type="component" value="Unassembled WGS sequence"/>
</dbReference>
<dbReference type="PANTHER" id="PTHR12039:SF0">
    <property type="entry name" value="NICOTINAMIDE-NUCLEOTIDE ADENYLYLTRANSFERASE"/>
    <property type="match status" value="1"/>
</dbReference>
<dbReference type="InterPro" id="IPR014729">
    <property type="entry name" value="Rossmann-like_a/b/a_fold"/>
</dbReference>